<keyword evidence="8 10" id="KW-0521">NADP</keyword>
<dbReference type="GO" id="GO:0005829">
    <property type="term" value="C:cytosol"/>
    <property type="evidence" value="ECO:0007669"/>
    <property type="project" value="TreeGrafter"/>
</dbReference>
<evidence type="ECO:0000256" key="8">
    <source>
        <dbReference type="ARBA" id="ARBA00022857"/>
    </source>
</evidence>
<evidence type="ECO:0000256" key="1">
    <source>
        <dbReference type="ARBA" id="ARBA00001974"/>
    </source>
</evidence>
<comment type="similarity">
    <text evidence="10">Belongs to the MnmG family. TrmFO subfamily.</text>
</comment>
<dbReference type="Gene3D" id="3.50.50.60">
    <property type="entry name" value="FAD/NAD(P)-binding domain"/>
    <property type="match status" value="2"/>
</dbReference>
<evidence type="ECO:0000256" key="7">
    <source>
        <dbReference type="ARBA" id="ARBA00022827"/>
    </source>
</evidence>
<feature type="domain" description="MnmG N-terminal" evidence="11">
    <location>
        <begin position="4"/>
        <end position="364"/>
    </location>
</feature>
<feature type="binding site" evidence="10">
    <location>
        <begin position="8"/>
        <end position="13"/>
    </location>
    <ligand>
        <name>FAD</name>
        <dbReference type="ChEBI" id="CHEBI:57692"/>
    </ligand>
</feature>
<dbReference type="EC" id="2.1.1.74" evidence="10"/>
<dbReference type="STRING" id="520767.ATZ99_20350"/>
<dbReference type="NCBIfam" id="NF003739">
    <property type="entry name" value="PRK05335.1"/>
    <property type="match status" value="1"/>
</dbReference>
<comment type="cofactor">
    <cofactor evidence="1 10">
        <name>FAD</name>
        <dbReference type="ChEBI" id="CHEBI:57692"/>
    </cofactor>
</comment>
<dbReference type="PATRIC" id="fig|520767.4.peg.2156"/>
<keyword evidence="7 10" id="KW-0274">FAD</keyword>
<dbReference type="InterPro" id="IPR020595">
    <property type="entry name" value="MnmG-rel_CS"/>
</dbReference>
<evidence type="ECO:0000256" key="9">
    <source>
        <dbReference type="ARBA" id="ARBA00023027"/>
    </source>
</evidence>
<name>A0A162M9M5_9FIRM</name>
<dbReference type="OrthoDB" id="9803114at2"/>
<dbReference type="HAMAP" id="MF_01037">
    <property type="entry name" value="TrmFO"/>
    <property type="match status" value="1"/>
</dbReference>
<dbReference type="InterPro" id="IPR004417">
    <property type="entry name" value="TrmFO"/>
</dbReference>
<comment type="catalytic activity">
    <reaction evidence="10">
        <text>uridine(54) in tRNA + (6R)-5,10-methylene-5,6,7,8-tetrahydrofolate + NADPH + H(+) = 5-methyluridine(54) in tRNA + (6S)-5,6,7,8-tetrahydrofolate + NADP(+)</text>
        <dbReference type="Rhea" id="RHEA:62372"/>
        <dbReference type="Rhea" id="RHEA-COMP:10167"/>
        <dbReference type="Rhea" id="RHEA-COMP:10193"/>
        <dbReference type="ChEBI" id="CHEBI:15378"/>
        <dbReference type="ChEBI" id="CHEBI:15636"/>
        <dbReference type="ChEBI" id="CHEBI:57453"/>
        <dbReference type="ChEBI" id="CHEBI:57783"/>
        <dbReference type="ChEBI" id="CHEBI:58349"/>
        <dbReference type="ChEBI" id="CHEBI:65315"/>
        <dbReference type="ChEBI" id="CHEBI:74447"/>
        <dbReference type="EC" id="2.1.1.74"/>
    </reaction>
</comment>
<evidence type="ECO:0000256" key="10">
    <source>
        <dbReference type="HAMAP-Rule" id="MF_01037"/>
    </source>
</evidence>
<dbReference type="InterPro" id="IPR036188">
    <property type="entry name" value="FAD/NAD-bd_sf"/>
</dbReference>
<dbReference type="RefSeq" id="WP_068749144.1">
    <property type="nucleotide sequence ID" value="NZ_LOHZ01000042.1"/>
</dbReference>
<keyword evidence="3 10" id="KW-0489">Methyltransferase</keyword>
<keyword evidence="13" id="KW-1185">Reference proteome</keyword>
<dbReference type="EMBL" id="LOHZ01000042">
    <property type="protein sequence ID" value="KYO64599.1"/>
    <property type="molecule type" value="Genomic_DNA"/>
</dbReference>
<evidence type="ECO:0000313" key="13">
    <source>
        <dbReference type="Proteomes" id="UP000075737"/>
    </source>
</evidence>
<dbReference type="GO" id="GO:0002098">
    <property type="term" value="P:tRNA wobble uridine modification"/>
    <property type="evidence" value="ECO:0007669"/>
    <property type="project" value="TreeGrafter"/>
</dbReference>
<dbReference type="PROSITE" id="PS01281">
    <property type="entry name" value="GIDA_2"/>
    <property type="match status" value="1"/>
</dbReference>
<keyword evidence="9 10" id="KW-0520">NAD</keyword>
<evidence type="ECO:0000256" key="5">
    <source>
        <dbReference type="ARBA" id="ARBA00022679"/>
    </source>
</evidence>
<dbReference type="AlphaFoldDB" id="A0A162M9M5"/>
<keyword evidence="4 10" id="KW-0285">Flavoprotein</keyword>
<organism evidence="12 13">
    <name type="scientific">Thermovenabulum gondwanense</name>
    <dbReference type="NCBI Taxonomy" id="520767"/>
    <lineage>
        <taxon>Bacteria</taxon>
        <taxon>Bacillati</taxon>
        <taxon>Bacillota</taxon>
        <taxon>Clostridia</taxon>
        <taxon>Thermosediminibacterales</taxon>
        <taxon>Thermosediminibacteraceae</taxon>
        <taxon>Thermovenabulum</taxon>
    </lineage>
</organism>
<keyword evidence="6 10" id="KW-0819">tRNA processing</keyword>
<dbReference type="Proteomes" id="UP000075737">
    <property type="component" value="Unassembled WGS sequence"/>
</dbReference>
<comment type="subcellular location">
    <subcellularLocation>
        <location evidence="10">Cytoplasm</location>
    </subcellularLocation>
</comment>
<reference evidence="12 13" key="1">
    <citation type="submission" date="2015-12" db="EMBL/GenBank/DDBJ databases">
        <title>Draft genome of Thermovenabulum gondwanense isolated from a red thermophilic microbial mat colonisisng an outflow channel of a bore well.</title>
        <authorList>
            <person name="Patel B.K."/>
        </authorList>
    </citation>
    <scope>NUCLEOTIDE SEQUENCE [LARGE SCALE GENOMIC DNA]</scope>
    <source>
        <strain evidence="12 13">R270</strain>
    </source>
</reference>
<dbReference type="Pfam" id="PF01134">
    <property type="entry name" value="GIDA"/>
    <property type="match status" value="1"/>
</dbReference>
<dbReference type="InterPro" id="IPR002218">
    <property type="entry name" value="MnmG-rel"/>
</dbReference>
<evidence type="ECO:0000256" key="3">
    <source>
        <dbReference type="ARBA" id="ARBA00022603"/>
    </source>
</evidence>
<dbReference type="InterPro" id="IPR040131">
    <property type="entry name" value="MnmG_N"/>
</dbReference>
<accession>A0A162M9M5</accession>
<dbReference type="SUPFAM" id="SSF51905">
    <property type="entry name" value="FAD/NAD(P)-binding domain"/>
    <property type="match status" value="1"/>
</dbReference>
<keyword evidence="5 10" id="KW-0808">Transferase</keyword>
<dbReference type="NCBIfam" id="TIGR00137">
    <property type="entry name" value="gid_trmFO"/>
    <property type="match status" value="1"/>
</dbReference>
<comment type="function">
    <text evidence="10">Catalyzes the folate-dependent formation of 5-methyl-uridine at position 54 (M-5-U54) in all tRNAs.</text>
</comment>
<proteinExistence type="inferred from homology"/>
<sequence length="436" mass="48954">MYEVKVVGGGLAGCEAAWYLANHGVKVKLYEMRPKKMTPAHHTDKLAELVCSNSLRSQEITTAAGVLKEEMRLLSSIIIQKAHDYSVPAGSALAVDREKFSNAITLEIQNHPNIELIREEVTQIPDPPAVLATGPLTSENLSYALMELLGSKYLYFYDAAAPIITADSIDWNIAFWGSRYGKGYEDYVNLPMTEEEYYNFYNELINAEVVELKEFEKPQYFEGCMPIEVMAKRGPQTLLFGPLKPVGIVNPRTGEQPFAVVQLRKENREGTLFNIVGFQTSLKWPEQKRVFSKIPGLKDPEFVRYGFIHRNTFILSPKFLNPTLELKIKKGIFLAGQITGVEGYIESAASGIVAGINVLRYIIGMELLVFPKETVIGALLDYITTADAKNFQPMKANFGILPPLSEKIKNKKIKYEKLGERAINVLKNFIMENNVI</sequence>
<dbReference type="PANTHER" id="PTHR11806">
    <property type="entry name" value="GLUCOSE INHIBITED DIVISION PROTEIN A"/>
    <property type="match status" value="1"/>
</dbReference>
<dbReference type="GO" id="GO:0050660">
    <property type="term" value="F:flavin adenine dinucleotide binding"/>
    <property type="evidence" value="ECO:0007669"/>
    <property type="project" value="UniProtKB-UniRule"/>
</dbReference>
<comment type="caution">
    <text evidence="12">The sequence shown here is derived from an EMBL/GenBank/DDBJ whole genome shotgun (WGS) entry which is preliminary data.</text>
</comment>
<keyword evidence="2 10" id="KW-0963">Cytoplasm</keyword>
<evidence type="ECO:0000256" key="2">
    <source>
        <dbReference type="ARBA" id="ARBA00022490"/>
    </source>
</evidence>
<comment type="catalytic activity">
    <reaction evidence="10">
        <text>uridine(54) in tRNA + (6R)-5,10-methylene-5,6,7,8-tetrahydrofolate + NADH + H(+) = 5-methyluridine(54) in tRNA + (6S)-5,6,7,8-tetrahydrofolate + NAD(+)</text>
        <dbReference type="Rhea" id="RHEA:16873"/>
        <dbReference type="Rhea" id="RHEA-COMP:10167"/>
        <dbReference type="Rhea" id="RHEA-COMP:10193"/>
        <dbReference type="ChEBI" id="CHEBI:15378"/>
        <dbReference type="ChEBI" id="CHEBI:15636"/>
        <dbReference type="ChEBI" id="CHEBI:57453"/>
        <dbReference type="ChEBI" id="CHEBI:57540"/>
        <dbReference type="ChEBI" id="CHEBI:57945"/>
        <dbReference type="ChEBI" id="CHEBI:65315"/>
        <dbReference type="ChEBI" id="CHEBI:74447"/>
        <dbReference type="EC" id="2.1.1.74"/>
    </reaction>
</comment>
<gene>
    <name evidence="10 12" type="primary">trmFO</name>
    <name evidence="12" type="ORF">ATZ99_20350</name>
</gene>
<evidence type="ECO:0000256" key="6">
    <source>
        <dbReference type="ARBA" id="ARBA00022694"/>
    </source>
</evidence>
<protein>
    <recommendedName>
        <fullName evidence="10">Methylenetetrahydrofolate--tRNA-(uracil-5-)-methyltransferase TrmFO</fullName>
        <ecNumber evidence="10">2.1.1.74</ecNumber>
    </recommendedName>
    <alternativeName>
        <fullName evidence="10">Folate-dependent tRNA (uracil-5-)-methyltransferase</fullName>
    </alternativeName>
    <alternativeName>
        <fullName evidence="10">Folate-dependent tRNA(M-5-U54)-methyltransferase</fullName>
    </alternativeName>
</protein>
<dbReference type="PANTHER" id="PTHR11806:SF2">
    <property type="entry name" value="METHYLENETETRAHYDROFOLATE--TRNA-(URACIL-5-)-METHYLTRANSFERASE TRMFO"/>
    <property type="match status" value="1"/>
</dbReference>
<dbReference type="GO" id="GO:0030488">
    <property type="term" value="P:tRNA methylation"/>
    <property type="evidence" value="ECO:0007669"/>
    <property type="project" value="TreeGrafter"/>
</dbReference>
<evidence type="ECO:0000313" key="12">
    <source>
        <dbReference type="EMBL" id="KYO64599.1"/>
    </source>
</evidence>
<evidence type="ECO:0000259" key="11">
    <source>
        <dbReference type="Pfam" id="PF01134"/>
    </source>
</evidence>
<evidence type="ECO:0000256" key="4">
    <source>
        <dbReference type="ARBA" id="ARBA00022630"/>
    </source>
</evidence>
<dbReference type="GO" id="GO:0047151">
    <property type="term" value="F:tRNA (uracil(54)-C5)-methyltransferase activity, 5,10-methylenetetrahydrofolate-dependent"/>
    <property type="evidence" value="ECO:0007669"/>
    <property type="project" value="UniProtKB-UniRule"/>
</dbReference>